<evidence type="ECO:0000313" key="1">
    <source>
        <dbReference type="EMBL" id="NJB68028.1"/>
    </source>
</evidence>
<proteinExistence type="predicted"/>
<protein>
    <submittedName>
        <fullName evidence="1">Uncharacterized protein</fullName>
    </submittedName>
</protein>
<accession>A0A846QIG8</accession>
<dbReference type="RefSeq" id="WP_167941129.1">
    <property type="nucleotide sequence ID" value="NZ_JAATJA010000002.1"/>
</dbReference>
<comment type="caution">
    <text evidence="1">The sequence shown here is derived from an EMBL/GenBank/DDBJ whole genome shotgun (WGS) entry which is preliminary data.</text>
</comment>
<gene>
    <name evidence="1" type="ORF">GGQ74_001701</name>
</gene>
<dbReference type="Proteomes" id="UP000580856">
    <property type="component" value="Unassembled WGS sequence"/>
</dbReference>
<reference evidence="1 2" key="1">
    <citation type="submission" date="2020-03" db="EMBL/GenBank/DDBJ databases">
        <title>Genomic Encyclopedia of Type Strains, Phase IV (KMG-IV): sequencing the most valuable type-strain genomes for metagenomic binning, comparative biology and taxonomic classification.</title>
        <authorList>
            <person name="Goeker M."/>
        </authorList>
    </citation>
    <scope>NUCLEOTIDE SEQUENCE [LARGE SCALE GENOMIC DNA]</scope>
    <source>
        <strain evidence="1 2">DSM 24233</strain>
    </source>
</reference>
<organism evidence="1 2">
    <name type="scientific">Desulfobaculum xiamenense</name>
    <dbReference type="NCBI Taxonomy" id="995050"/>
    <lineage>
        <taxon>Bacteria</taxon>
        <taxon>Pseudomonadati</taxon>
        <taxon>Thermodesulfobacteriota</taxon>
        <taxon>Desulfovibrionia</taxon>
        <taxon>Desulfovibrionales</taxon>
        <taxon>Desulfovibrionaceae</taxon>
        <taxon>Desulfobaculum</taxon>
    </lineage>
</organism>
<dbReference type="EMBL" id="JAATJA010000002">
    <property type="protein sequence ID" value="NJB68028.1"/>
    <property type="molecule type" value="Genomic_DNA"/>
</dbReference>
<keyword evidence="2" id="KW-1185">Reference proteome</keyword>
<dbReference type="AlphaFoldDB" id="A0A846QIG8"/>
<evidence type="ECO:0000313" key="2">
    <source>
        <dbReference type="Proteomes" id="UP000580856"/>
    </source>
</evidence>
<name>A0A846QIG8_9BACT</name>
<sequence>MENVENAEKSYEESLASDIFNMIQSAKESGLDVDDGFQNEPFATSELAIRYLFYPKRHLMQVPGMPDAQRRKLKTSNILAQVVVAKKLVGIHIIWSSTKAFADIATEAEVLAGIDTKALAAYKEHVAQALRDDFAKAAAAAEAASNVTQ</sequence>